<dbReference type="EMBL" id="CAJVQC010171027">
    <property type="protein sequence ID" value="CAG8850490.1"/>
    <property type="molecule type" value="Genomic_DNA"/>
</dbReference>
<accession>A0ACA9SWD6</accession>
<protein>
    <submittedName>
        <fullName evidence="1">33562_t:CDS:1</fullName>
    </submittedName>
</protein>
<evidence type="ECO:0000313" key="1">
    <source>
        <dbReference type="EMBL" id="CAG8850490.1"/>
    </source>
</evidence>
<organism evidence="1 2">
    <name type="scientific">Racocetra persica</name>
    <dbReference type="NCBI Taxonomy" id="160502"/>
    <lineage>
        <taxon>Eukaryota</taxon>
        <taxon>Fungi</taxon>
        <taxon>Fungi incertae sedis</taxon>
        <taxon>Mucoromycota</taxon>
        <taxon>Glomeromycotina</taxon>
        <taxon>Glomeromycetes</taxon>
        <taxon>Diversisporales</taxon>
        <taxon>Gigasporaceae</taxon>
        <taxon>Racocetra</taxon>
    </lineage>
</organism>
<gene>
    <name evidence="1" type="ORF">RPERSI_LOCUS36121</name>
</gene>
<reference evidence="1" key="1">
    <citation type="submission" date="2021-06" db="EMBL/GenBank/DDBJ databases">
        <authorList>
            <person name="Kallberg Y."/>
            <person name="Tangrot J."/>
            <person name="Rosling A."/>
        </authorList>
    </citation>
    <scope>NUCLEOTIDE SEQUENCE</scope>
    <source>
        <strain evidence="1">MA461A</strain>
    </source>
</reference>
<keyword evidence="2" id="KW-1185">Reference proteome</keyword>
<proteinExistence type="predicted"/>
<feature type="non-terminal residue" evidence="1">
    <location>
        <position position="1"/>
    </location>
</feature>
<name>A0ACA9SWD6_9GLOM</name>
<evidence type="ECO:0000313" key="2">
    <source>
        <dbReference type="Proteomes" id="UP000789920"/>
    </source>
</evidence>
<dbReference type="Proteomes" id="UP000789920">
    <property type="component" value="Unassembled WGS sequence"/>
</dbReference>
<sequence>FKNSENLTTRGEELKQKIREGKNSNPHILEEQVEEIKTFLYQEIDKITSFVLEKEGSEGKLKELEGQLAGLVVSSGLLSQQVNELTSQLSEKEQELEQKRLE</sequence>
<feature type="non-terminal residue" evidence="1">
    <location>
        <position position="102"/>
    </location>
</feature>
<comment type="caution">
    <text evidence="1">The sequence shown here is derived from an EMBL/GenBank/DDBJ whole genome shotgun (WGS) entry which is preliminary data.</text>
</comment>